<comment type="caution">
    <text evidence="2">The sequence shown here is derived from an EMBL/GenBank/DDBJ whole genome shotgun (WGS) entry which is preliminary data.</text>
</comment>
<name>A0A1V3WV28_MYCKA</name>
<evidence type="ECO:0000313" key="3">
    <source>
        <dbReference type="Proteomes" id="UP000189229"/>
    </source>
</evidence>
<dbReference type="SUPFAM" id="SSF160582">
    <property type="entry name" value="MbtH-like"/>
    <property type="match status" value="1"/>
</dbReference>
<organism evidence="2 3">
    <name type="scientific">Mycobacterium kansasii</name>
    <dbReference type="NCBI Taxonomy" id="1768"/>
    <lineage>
        <taxon>Bacteria</taxon>
        <taxon>Bacillati</taxon>
        <taxon>Actinomycetota</taxon>
        <taxon>Actinomycetes</taxon>
        <taxon>Mycobacteriales</taxon>
        <taxon>Mycobacteriaceae</taxon>
        <taxon>Mycobacterium</taxon>
    </lineage>
</organism>
<dbReference type="SMART" id="SM00923">
    <property type="entry name" value="MbtH"/>
    <property type="match status" value="1"/>
</dbReference>
<dbReference type="PANTHER" id="PTHR38444:SF1">
    <property type="entry name" value="ENTEROBACTIN BIOSYNTHESIS PROTEIN YBDZ"/>
    <property type="match status" value="1"/>
</dbReference>
<dbReference type="PANTHER" id="PTHR38444">
    <property type="entry name" value="ENTEROBACTIN BIOSYNTHESIS PROTEIN YBDZ"/>
    <property type="match status" value="1"/>
</dbReference>
<dbReference type="GO" id="GO:0005829">
    <property type="term" value="C:cytosol"/>
    <property type="evidence" value="ECO:0007669"/>
    <property type="project" value="TreeGrafter"/>
</dbReference>
<gene>
    <name evidence="2" type="ORF">BZL30_6560</name>
</gene>
<evidence type="ECO:0000313" key="2">
    <source>
        <dbReference type="EMBL" id="OOK70396.1"/>
    </source>
</evidence>
<dbReference type="InterPro" id="IPR038020">
    <property type="entry name" value="MbtH-like_sf"/>
</dbReference>
<accession>A0A1V3WV28</accession>
<protein>
    <submittedName>
        <fullName evidence="2">MbtH-like family protein</fullName>
    </submittedName>
</protein>
<reference evidence="2 3" key="1">
    <citation type="submission" date="2017-02" db="EMBL/GenBank/DDBJ databases">
        <title>Complete genome sequences of Mycobacterium kansasii strains isolated from rhesus macaques.</title>
        <authorList>
            <person name="Panda A."/>
            <person name="Nagaraj S."/>
            <person name="Zhao X."/>
            <person name="Tettelin H."/>
            <person name="Detolla L.J."/>
        </authorList>
    </citation>
    <scope>NUCLEOTIDE SEQUENCE [LARGE SCALE GENOMIC DNA]</scope>
    <source>
        <strain evidence="2 3">11-3813</strain>
    </source>
</reference>
<dbReference type="Proteomes" id="UP000189229">
    <property type="component" value="Unassembled WGS sequence"/>
</dbReference>
<dbReference type="EMBL" id="MVBM01000006">
    <property type="protein sequence ID" value="OOK70396.1"/>
    <property type="molecule type" value="Genomic_DNA"/>
</dbReference>
<proteinExistence type="predicted"/>
<dbReference type="InterPro" id="IPR037407">
    <property type="entry name" value="MLP_fam"/>
</dbReference>
<feature type="domain" description="MbtH-like" evidence="1">
    <location>
        <begin position="4"/>
        <end position="54"/>
    </location>
</feature>
<sequence length="81" mass="9341">MSVNPFDNEGATLSAFVNDEKQYGLWSTFVDVASSWRGSLRSGFSRCTPEYLYKNWTNIRPKALRERLAQHRRTAASRQRG</sequence>
<evidence type="ECO:0000259" key="1">
    <source>
        <dbReference type="SMART" id="SM00923"/>
    </source>
</evidence>
<dbReference type="Gene3D" id="3.90.820.10">
    <property type="entry name" value="Structural Genomics, Unknown Function 30-nov-00 1gh9 Mol_id"/>
    <property type="match status" value="1"/>
</dbReference>
<dbReference type="Pfam" id="PF03621">
    <property type="entry name" value="MbtH"/>
    <property type="match status" value="1"/>
</dbReference>
<dbReference type="InterPro" id="IPR005153">
    <property type="entry name" value="MbtH-like_dom"/>
</dbReference>
<dbReference type="GO" id="GO:0019290">
    <property type="term" value="P:siderophore biosynthetic process"/>
    <property type="evidence" value="ECO:0007669"/>
    <property type="project" value="TreeGrafter"/>
</dbReference>
<dbReference type="AlphaFoldDB" id="A0A1V3WV28"/>